<dbReference type="CDD" id="cd00130">
    <property type="entry name" value="PAS"/>
    <property type="match status" value="2"/>
</dbReference>
<dbReference type="Pfam" id="PF00015">
    <property type="entry name" value="MCPsignal"/>
    <property type="match status" value="1"/>
</dbReference>
<evidence type="ECO:0000259" key="1">
    <source>
        <dbReference type="PROSITE" id="PS50111"/>
    </source>
</evidence>
<feature type="domain" description="PAC" evidence="2">
    <location>
        <begin position="222"/>
        <end position="276"/>
    </location>
</feature>
<dbReference type="PRINTS" id="PR00260">
    <property type="entry name" value="CHEMTRNSDUCR"/>
</dbReference>
<dbReference type="Gene3D" id="3.30.450.20">
    <property type="entry name" value="PAS domain"/>
    <property type="match status" value="2"/>
</dbReference>
<dbReference type="GO" id="GO:0016020">
    <property type="term" value="C:membrane"/>
    <property type="evidence" value="ECO:0007669"/>
    <property type="project" value="InterPro"/>
</dbReference>
<organism evidence="3">
    <name type="scientific">uncultured organism</name>
    <dbReference type="NCBI Taxonomy" id="155900"/>
    <lineage>
        <taxon>unclassified sequences</taxon>
        <taxon>environmental samples</taxon>
    </lineage>
</organism>
<dbReference type="GO" id="GO:0006935">
    <property type="term" value="P:chemotaxis"/>
    <property type="evidence" value="ECO:0007669"/>
    <property type="project" value="InterPro"/>
</dbReference>
<protein>
    <submittedName>
        <fullName evidence="3">Biofilm dispersion protein BdlA</fullName>
    </submittedName>
</protein>
<reference evidence="3" key="1">
    <citation type="submission" date="2019-06" db="EMBL/GenBank/DDBJ databases">
        <authorList>
            <person name="Murdoch R.W."/>
            <person name="Fathepure B."/>
        </authorList>
    </citation>
    <scope>NUCLEOTIDE SEQUENCE</scope>
</reference>
<dbReference type="PROSITE" id="PS50113">
    <property type="entry name" value="PAC"/>
    <property type="match status" value="2"/>
</dbReference>
<dbReference type="GO" id="GO:0004888">
    <property type="term" value="F:transmembrane signaling receptor activity"/>
    <property type="evidence" value="ECO:0007669"/>
    <property type="project" value="InterPro"/>
</dbReference>
<dbReference type="InterPro" id="IPR013656">
    <property type="entry name" value="PAS_4"/>
</dbReference>
<dbReference type="NCBIfam" id="TIGR00229">
    <property type="entry name" value="sensory_box"/>
    <property type="match status" value="2"/>
</dbReference>
<dbReference type="PANTHER" id="PTHR24422:SF10">
    <property type="entry name" value="CHEMOTAXIS PROTEIN METHYLTRANSFERASE 2"/>
    <property type="match status" value="1"/>
</dbReference>
<dbReference type="AlphaFoldDB" id="A0A5B8RBR8"/>
<accession>A0A5B8RBR8</accession>
<gene>
    <name evidence="3" type="primary">bdlA</name>
    <name evidence="3" type="ORF">KBTEX_00430</name>
</gene>
<dbReference type="InterPro" id="IPR004090">
    <property type="entry name" value="Chemotax_Me-accpt_rcpt"/>
</dbReference>
<dbReference type="GO" id="GO:0007165">
    <property type="term" value="P:signal transduction"/>
    <property type="evidence" value="ECO:0007669"/>
    <property type="project" value="InterPro"/>
</dbReference>
<dbReference type="InterPro" id="IPR004089">
    <property type="entry name" value="MCPsignal_dom"/>
</dbReference>
<evidence type="ECO:0000259" key="2">
    <source>
        <dbReference type="PROSITE" id="PS50113"/>
    </source>
</evidence>
<dbReference type="PANTHER" id="PTHR24422">
    <property type="entry name" value="CHEMOTAXIS PROTEIN METHYLTRANSFERASE"/>
    <property type="match status" value="1"/>
</dbReference>
<dbReference type="SUPFAM" id="SSF58104">
    <property type="entry name" value="Methyl-accepting chemotaxis protein (MCP) signaling domain"/>
    <property type="match status" value="1"/>
</dbReference>
<sequence length="447" mass="49950">MPISARLPGITTAAYREYVASLEEESRRLRAERRAMETAMGVVHFDLRGRITHANQRFAEILGYADPDSLQGVPHQRFCDAQYAASADYEAFWAALRRGDPQQGRVRRLDAQGRTVWLEASYNPVMDDDGQTASVIKIASDITERVNKGIRDRAIIGALDRVMAVAEFTVDGTLRKANENFRRLMGYDAGSIEGVHHREFCPPEFAGSDDYAAFWKRLRAGEYYADRVQRRARDGSARWLQASYNPVFDDEQRVVGVIKFATDITDEVHRQEAERESAAYALDVSRQSAERSRAGVETVNRSLEETRRMSERIEQAGREAEGLDEHAERISAIVAAVRGVADQTNLLALNAAIEAARAGDAGRGFSVVADEVRKLAERTASETTEITSMVADVQRRTRDFVAQMEGLLEHVRQGVALTRETGETMEEVNRYAESVVEAAGRVSEIRT</sequence>
<name>A0A5B8RBR8_9ZZZZ</name>
<dbReference type="InterPro" id="IPR000014">
    <property type="entry name" value="PAS"/>
</dbReference>
<evidence type="ECO:0000313" key="3">
    <source>
        <dbReference type="EMBL" id="QEA04127.1"/>
    </source>
</evidence>
<dbReference type="SMART" id="SM00086">
    <property type="entry name" value="PAC"/>
    <property type="match status" value="2"/>
</dbReference>
<feature type="domain" description="PAC" evidence="2">
    <location>
        <begin position="102"/>
        <end position="154"/>
    </location>
</feature>
<dbReference type="InterPro" id="IPR050903">
    <property type="entry name" value="Bact_Chemotaxis_MeTrfase"/>
</dbReference>
<dbReference type="Pfam" id="PF08448">
    <property type="entry name" value="PAS_4"/>
    <property type="match status" value="2"/>
</dbReference>
<feature type="domain" description="Methyl-accepting transducer" evidence="1">
    <location>
        <begin position="276"/>
        <end position="447"/>
    </location>
</feature>
<dbReference type="SMART" id="SM00283">
    <property type="entry name" value="MA"/>
    <property type="match status" value="1"/>
</dbReference>
<dbReference type="EMBL" id="MN079080">
    <property type="protein sequence ID" value="QEA04127.1"/>
    <property type="molecule type" value="Genomic_DNA"/>
</dbReference>
<dbReference type="PROSITE" id="PS50111">
    <property type="entry name" value="CHEMOTAXIS_TRANSDUC_2"/>
    <property type="match status" value="1"/>
</dbReference>
<dbReference type="InterPro" id="IPR035965">
    <property type="entry name" value="PAS-like_dom_sf"/>
</dbReference>
<proteinExistence type="predicted"/>
<dbReference type="SUPFAM" id="SSF55785">
    <property type="entry name" value="PYP-like sensor domain (PAS domain)"/>
    <property type="match status" value="2"/>
</dbReference>
<dbReference type="Gene3D" id="1.10.287.950">
    <property type="entry name" value="Methyl-accepting chemotaxis protein"/>
    <property type="match status" value="1"/>
</dbReference>
<dbReference type="InterPro" id="IPR001610">
    <property type="entry name" value="PAC"/>
</dbReference>
<dbReference type="InterPro" id="IPR000700">
    <property type="entry name" value="PAS-assoc_C"/>
</dbReference>